<evidence type="ECO:0000313" key="2">
    <source>
        <dbReference type="EMBL" id="KPJ04678.1"/>
    </source>
</evidence>
<feature type="compositionally biased region" description="Low complexity" evidence="1">
    <location>
        <begin position="201"/>
        <end position="210"/>
    </location>
</feature>
<evidence type="ECO:0000313" key="3">
    <source>
        <dbReference type="Proteomes" id="UP000053268"/>
    </source>
</evidence>
<name>A0A194QGK5_PAPXU</name>
<protein>
    <submittedName>
        <fullName evidence="2">Uncharacterized protein</fullName>
    </submittedName>
</protein>
<keyword evidence="3" id="KW-1185">Reference proteome</keyword>
<dbReference type="Proteomes" id="UP000053268">
    <property type="component" value="Unassembled WGS sequence"/>
</dbReference>
<proteinExistence type="predicted"/>
<feature type="compositionally biased region" description="Acidic residues" evidence="1">
    <location>
        <begin position="108"/>
        <end position="122"/>
    </location>
</feature>
<reference evidence="2 3" key="1">
    <citation type="journal article" date="2015" name="Nat. Commun.">
        <title>Outbred genome sequencing and CRISPR/Cas9 gene editing in butterflies.</title>
        <authorList>
            <person name="Li X."/>
            <person name="Fan D."/>
            <person name="Zhang W."/>
            <person name="Liu G."/>
            <person name="Zhang L."/>
            <person name="Zhao L."/>
            <person name="Fang X."/>
            <person name="Chen L."/>
            <person name="Dong Y."/>
            <person name="Chen Y."/>
            <person name="Ding Y."/>
            <person name="Zhao R."/>
            <person name="Feng M."/>
            <person name="Zhu Y."/>
            <person name="Feng Y."/>
            <person name="Jiang X."/>
            <person name="Zhu D."/>
            <person name="Xiang H."/>
            <person name="Feng X."/>
            <person name="Li S."/>
            <person name="Wang J."/>
            <person name="Zhang G."/>
            <person name="Kronforst M.R."/>
            <person name="Wang W."/>
        </authorList>
    </citation>
    <scope>NUCLEOTIDE SEQUENCE [LARGE SCALE GENOMIC DNA]</scope>
    <source>
        <strain evidence="2">Ya'a_city_454_Px</strain>
        <tissue evidence="2">Whole body</tissue>
    </source>
</reference>
<evidence type="ECO:0000256" key="1">
    <source>
        <dbReference type="SAM" id="MobiDB-lite"/>
    </source>
</evidence>
<feature type="compositionally biased region" description="Basic residues" evidence="1">
    <location>
        <begin position="175"/>
        <end position="185"/>
    </location>
</feature>
<accession>A0A194QGK5</accession>
<dbReference type="AlphaFoldDB" id="A0A194QGK5"/>
<feature type="region of interest" description="Disordered" evidence="1">
    <location>
        <begin position="165"/>
        <end position="220"/>
    </location>
</feature>
<organism evidence="2 3">
    <name type="scientific">Papilio xuthus</name>
    <name type="common">Asian swallowtail butterfly</name>
    <dbReference type="NCBI Taxonomy" id="66420"/>
    <lineage>
        <taxon>Eukaryota</taxon>
        <taxon>Metazoa</taxon>
        <taxon>Ecdysozoa</taxon>
        <taxon>Arthropoda</taxon>
        <taxon>Hexapoda</taxon>
        <taxon>Insecta</taxon>
        <taxon>Pterygota</taxon>
        <taxon>Neoptera</taxon>
        <taxon>Endopterygota</taxon>
        <taxon>Lepidoptera</taxon>
        <taxon>Glossata</taxon>
        <taxon>Ditrysia</taxon>
        <taxon>Papilionoidea</taxon>
        <taxon>Papilionidae</taxon>
        <taxon>Papilioninae</taxon>
        <taxon>Papilio</taxon>
    </lineage>
</organism>
<dbReference type="EMBL" id="KQ458880">
    <property type="protein sequence ID" value="KPJ04678.1"/>
    <property type="molecule type" value="Genomic_DNA"/>
</dbReference>
<sequence>MADSVLRMQENNAKSVRESEAARALHERLVAYAHFVAGDPESRSGVCSEHSYARVRETGGAGTGAGAEMRELLSAAPPPSPPAPLDVEHVSGCAPPDLSLAPHLDHESDAEEDDDADEEDVWEERVTAQAPSAAHARLAQAAIDVLLAEAARSCDNNPVCVRLRRRARPTDARHRGAARALRRPAPRPPPRAPRAPRAPRDPALAPAPGRSLSGRGTWIA</sequence>
<gene>
    <name evidence="2" type="ORF">RR46_03289</name>
</gene>
<feature type="region of interest" description="Disordered" evidence="1">
    <location>
        <begin position="74"/>
        <end position="131"/>
    </location>
</feature>
<dbReference type="STRING" id="66420.A0A194QGK5"/>